<accession>A0AAV7KZG0</accession>
<protein>
    <submittedName>
        <fullName evidence="2">Uncharacterized protein</fullName>
    </submittedName>
</protein>
<dbReference type="Proteomes" id="UP001066276">
    <property type="component" value="Chromosome 12"/>
</dbReference>
<feature type="region of interest" description="Disordered" evidence="1">
    <location>
        <begin position="1"/>
        <end position="63"/>
    </location>
</feature>
<dbReference type="EMBL" id="JANPWB010000016">
    <property type="protein sequence ID" value="KAJ1083774.1"/>
    <property type="molecule type" value="Genomic_DNA"/>
</dbReference>
<dbReference type="AlphaFoldDB" id="A0AAV7KZG0"/>
<sequence length="81" mass="9147">MERRRRSQDDGQWCKGTPQTERIQGKGPRLPSEAEGDTQQISKKSRLTKEENGQTSYVTEGDLSMDSDNAHLLVKETALLK</sequence>
<name>A0AAV7KZG0_PLEWA</name>
<evidence type="ECO:0000313" key="2">
    <source>
        <dbReference type="EMBL" id="KAJ1083774.1"/>
    </source>
</evidence>
<evidence type="ECO:0000313" key="3">
    <source>
        <dbReference type="Proteomes" id="UP001066276"/>
    </source>
</evidence>
<proteinExistence type="predicted"/>
<comment type="caution">
    <text evidence="2">The sequence shown here is derived from an EMBL/GenBank/DDBJ whole genome shotgun (WGS) entry which is preliminary data.</text>
</comment>
<gene>
    <name evidence="2" type="ORF">NDU88_003929</name>
</gene>
<organism evidence="2 3">
    <name type="scientific">Pleurodeles waltl</name>
    <name type="common">Iberian ribbed newt</name>
    <dbReference type="NCBI Taxonomy" id="8319"/>
    <lineage>
        <taxon>Eukaryota</taxon>
        <taxon>Metazoa</taxon>
        <taxon>Chordata</taxon>
        <taxon>Craniata</taxon>
        <taxon>Vertebrata</taxon>
        <taxon>Euteleostomi</taxon>
        <taxon>Amphibia</taxon>
        <taxon>Batrachia</taxon>
        <taxon>Caudata</taxon>
        <taxon>Salamandroidea</taxon>
        <taxon>Salamandridae</taxon>
        <taxon>Pleurodelinae</taxon>
        <taxon>Pleurodeles</taxon>
    </lineage>
</organism>
<keyword evidence="3" id="KW-1185">Reference proteome</keyword>
<evidence type="ECO:0000256" key="1">
    <source>
        <dbReference type="SAM" id="MobiDB-lite"/>
    </source>
</evidence>
<reference evidence="2" key="1">
    <citation type="journal article" date="2022" name="bioRxiv">
        <title>Sequencing and chromosome-scale assembly of the giantPleurodeles waltlgenome.</title>
        <authorList>
            <person name="Brown T."/>
            <person name="Elewa A."/>
            <person name="Iarovenko S."/>
            <person name="Subramanian E."/>
            <person name="Araus A.J."/>
            <person name="Petzold A."/>
            <person name="Susuki M."/>
            <person name="Suzuki K.-i.T."/>
            <person name="Hayashi T."/>
            <person name="Toyoda A."/>
            <person name="Oliveira C."/>
            <person name="Osipova E."/>
            <person name="Leigh N.D."/>
            <person name="Simon A."/>
            <person name="Yun M.H."/>
        </authorList>
    </citation>
    <scope>NUCLEOTIDE SEQUENCE</scope>
    <source>
        <strain evidence="2">20211129_DDA</strain>
        <tissue evidence="2">Liver</tissue>
    </source>
</reference>